<name>A0A031LKX6_9CREN</name>
<gene>
    <name evidence="1" type="ORF">CM19_08350</name>
</gene>
<dbReference type="EMBL" id="JFZT01000045">
    <property type="protein sequence ID" value="EZQ04717.1"/>
    <property type="molecule type" value="Genomic_DNA"/>
</dbReference>
<reference evidence="1 2" key="1">
    <citation type="submission" date="2014-03" db="EMBL/GenBank/DDBJ databases">
        <title>Draft genome sequence of the novel thermoacidophilic archaea Acidianus copahuensis ALE1 strain, isolated from Copahue volcanic area in Neuquen Argentina.</title>
        <authorList>
            <person name="Urbieta M.S."/>
            <person name="Rascovan N."/>
            <person name="Castro C."/>
            <person name="Revale S."/>
            <person name="Giaveno M.A."/>
            <person name="Vazquez M.P."/>
            <person name="Donati E.R."/>
        </authorList>
    </citation>
    <scope>NUCLEOTIDE SEQUENCE [LARGE SCALE GENOMIC DNA]</scope>
    <source>
        <strain evidence="1 2">ALE1</strain>
    </source>
</reference>
<evidence type="ECO:0000313" key="1">
    <source>
        <dbReference type="EMBL" id="EZQ04717.1"/>
    </source>
</evidence>
<organism evidence="1 2">
    <name type="scientific">Candidatus Acidianus copahuensis</name>
    <dbReference type="NCBI Taxonomy" id="1160895"/>
    <lineage>
        <taxon>Archaea</taxon>
        <taxon>Thermoproteota</taxon>
        <taxon>Thermoprotei</taxon>
        <taxon>Sulfolobales</taxon>
        <taxon>Sulfolobaceae</taxon>
        <taxon>Acidianus</taxon>
    </lineage>
</organism>
<keyword evidence="2" id="KW-1185">Reference proteome</keyword>
<sequence length="104" mass="12159">MQVYKYEEIYIAGILHSVPGYFQDIVIIYRDGYQWKAISAEKYKPKDSILTRIKEAVQYSVHESDLDNAIEKLRKNGIKIEEAKSFPFPKKLIEGKTKIQAEFD</sequence>
<dbReference type="RefSeq" id="WP_048099908.1">
    <property type="nucleotide sequence ID" value="NZ_JFZT01000045.1"/>
</dbReference>
<dbReference type="OrthoDB" id="33021at2157"/>
<dbReference type="AlphaFoldDB" id="A0A031LKX6"/>
<protein>
    <submittedName>
        <fullName evidence="1">Uncharacterized protein</fullName>
    </submittedName>
</protein>
<comment type="caution">
    <text evidence="1">The sequence shown here is derived from an EMBL/GenBank/DDBJ whole genome shotgun (WGS) entry which is preliminary data.</text>
</comment>
<evidence type="ECO:0000313" key="2">
    <source>
        <dbReference type="Proteomes" id="UP000024332"/>
    </source>
</evidence>
<dbReference type="Proteomes" id="UP000024332">
    <property type="component" value="Unassembled WGS sequence"/>
</dbReference>
<proteinExistence type="predicted"/>
<accession>A0A031LKX6</accession>